<feature type="short sequence motif" description="DGA/G" evidence="4">
    <location>
        <begin position="222"/>
        <end position="224"/>
    </location>
</feature>
<dbReference type="EC" id="3.1.1.-" evidence="5"/>
<keyword evidence="2 4" id="KW-0442">Lipid degradation</keyword>
<accession>A0A072TKC7</accession>
<keyword evidence="6" id="KW-0732">Signal</keyword>
<evidence type="ECO:0000256" key="6">
    <source>
        <dbReference type="SAM" id="SignalP"/>
    </source>
</evidence>
<dbReference type="KEGG" id="mtr:25500068"/>
<dbReference type="GO" id="GO:0047372">
    <property type="term" value="F:monoacylglycerol lipase activity"/>
    <property type="evidence" value="ECO:0000318"/>
    <property type="project" value="GO_Central"/>
</dbReference>
<reference evidence="9" key="3">
    <citation type="submission" date="2015-04" db="UniProtKB">
        <authorList>
            <consortium name="EnsemblPlants"/>
        </authorList>
    </citation>
    <scope>IDENTIFICATION</scope>
    <source>
        <strain evidence="9">cv. Jemalong A17</strain>
    </source>
</reference>
<dbReference type="PANTHER" id="PTHR32176">
    <property type="entry name" value="XYLOSE ISOMERASE"/>
    <property type="match status" value="1"/>
</dbReference>
<evidence type="ECO:0000256" key="1">
    <source>
        <dbReference type="ARBA" id="ARBA00010240"/>
    </source>
</evidence>
<dbReference type="SMR" id="A0A072TKC7"/>
<dbReference type="EnsemblPlants" id="KEH17867">
    <property type="protein sequence ID" value="KEH17867"/>
    <property type="gene ID" value="MTR_8g007040"/>
</dbReference>
<keyword evidence="4 5" id="KW-0378">Hydrolase</keyword>
<feature type="signal peptide" evidence="6">
    <location>
        <begin position="1"/>
        <end position="17"/>
    </location>
</feature>
<evidence type="ECO:0000256" key="3">
    <source>
        <dbReference type="ARBA" id="ARBA00023098"/>
    </source>
</evidence>
<reference evidence="8 10" key="1">
    <citation type="journal article" date="2011" name="Nature">
        <title>The Medicago genome provides insight into the evolution of rhizobial symbioses.</title>
        <authorList>
            <person name="Young N.D."/>
            <person name="Debelle F."/>
            <person name="Oldroyd G.E."/>
            <person name="Geurts R."/>
            <person name="Cannon S.B."/>
            <person name="Udvardi M.K."/>
            <person name="Benedito V.A."/>
            <person name="Mayer K.F."/>
            <person name="Gouzy J."/>
            <person name="Schoof H."/>
            <person name="Van de Peer Y."/>
            <person name="Proost S."/>
            <person name="Cook D.R."/>
            <person name="Meyers B.C."/>
            <person name="Spannagl M."/>
            <person name="Cheung F."/>
            <person name="De Mita S."/>
            <person name="Krishnakumar V."/>
            <person name="Gundlach H."/>
            <person name="Zhou S."/>
            <person name="Mudge J."/>
            <person name="Bharti A.K."/>
            <person name="Murray J.D."/>
            <person name="Naoumkina M.A."/>
            <person name="Rosen B."/>
            <person name="Silverstein K.A."/>
            <person name="Tang H."/>
            <person name="Rombauts S."/>
            <person name="Zhao P.X."/>
            <person name="Zhou P."/>
            <person name="Barbe V."/>
            <person name="Bardou P."/>
            <person name="Bechner M."/>
            <person name="Bellec A."/>
            <person name="Berger A."/>
            <person name="Berges H."/>
            <person name="Bidwell S."/>
            <person name="Bisseling T."/>
            <person name="Choisne N."/>
            <person name="Couloux A."/>
            <person name="Denny R."/>
            <person name="Deshpande S."/>
            <person name="Dai X."/>
            <person name="Doyle J.J."/>
            <person name="Dudez A.M."/>
            <person name="Farmer A.D."/>
            <person name="Fouteau S."/>
            <person name="Franken C."/>
            <person name="Gibelin C."/>
            <person name="Gish J."/>
            <person name="Goldstein S."/>
            <person name="Gonzalez A.J."/>
            <person name="Green P.J."/>
            <person name="Hallab A."/>
            <person name="Hartog M."/>
            <person name="Hua A."/>
            <person name="Humphray S.J."/>
            <person name="Jeong D.H."/>
            <person name="Jing Y."/>
            <person name="Jocker A."/>
            <person name="Kenton S.M."/>
            <person name="Kim D.J."/>
            <person name="Klee K."/>
            <person name="Lai H."/>
            <person name="Lang C."/>
            <person name="Lin S."/>
            <person name="Macmil S.L."/>
            <person name="Magdelenat G."/>
            <person name="Matthews L."/>
            <person name="McCorrison J."/>
            <person name="Monaghan E.L."/>
            <person name="Mun J.H."/>
            <person name="Najar F.Z."/>
            <person name="Nicholson C."/>
            <person name="Noirot C."/>
            <person name="O'Bleness M."/>
            <person name="Paule C.R."/>
            <person name="Poulain J."/>
            <person name="Prion F."/>
            <person name="Qin B."/>
            <person name="Qu C."/>
            <person name="Retzel E.F."/>
            <person name="Riddle C."/>
            <person name="Sallet E."/>
            <person name="Samain S."/>
            <person name="Samson N."/>
            <person name="Sanders I."/>
            <person name="Saurat O."/>
            <person name="Scarpelli C."/>
            <person name="Schiex T."/>
            <person name="Segurens B."/>
            <person name="Severin A.J."/>
            <person name="Sherrier D.J."/>
            <person name="Shi R."/>
            <person name="Sims S."/>
            <person name="Singer S.R."/>
            <person name="Sinharoy S."/>
            <person name="Sterck L."/>
            <person name="Viollet A."/>
            <person name="Wang B.B."/>
            <person name="Wang K."/>
            <person name="Wang M."/>
            <person name="Wang X."/>
            <person name="Warfsmann J."/>
            <person name="Weissenbach J."/>
            <person name="White D.D."/>
            <person name="White J.D."/>
            <person name="Wiley G.B."/>
            <person name="Wincker P."/>
            <person name="Xing Y."/>
            <person name="Yang L."/>
            <person name="Yao Z."/>
            <person name="Ying F."/>
            <person name="Zhai J."/>
            <person name="Zhou L."/>
            <person name="Zuber A."/>
            <person name="Denarie J."/>
            <person name="Dixon R.A."/>
            <person name="May G.D."/>
            <person name="Schwartz D.C."/>
            <person name="Rogers J."/>
            <person name="Quetier F."/>
            <person name="Town C.D."/>
            <person name="Roe B.A."/>
        </authorList>
    </citation>
    <scope>NUCLEOTIDE SEQUENCE [LARGE SCALE GENOMIC DNA]</scope>
    <source>
        <strain evidence="8">A17</strain>
        <strain evidence="9 10">cv. Jemalong A17</strain>
    </source>
</reference>
<evidence type="ECO:0000313" key="9">
    <source>
        <dbReference type="EnsemblPlants" id="KEH17867"/>
    </source>
</evidence>
<dbReference type="AlphaFoldDB" id="A0A072TKC7"/>
<comment type="domain">
    <text evidence="5">The nitrogen atoms of the two glycine residues in the GGXR motif define the oxyanion hole, and stabilize the oxyanion that forms during the nucleophilic attack by the catalytic serine during substrate cleavage.</text>
</comment>
<gene>
    <name evidence="9" type="primary">25500068</name>
    <name evidence="8" type="ordered locus">MTR_8g007040</name>
</gene>
<dbReference type="Proteomes" id="UP000002051">
    <property type="component" value="Chromosome 8"/>
</dbReference>
<comment type="similarity">
    <text evidence="1 5">Belongs to the patatin family.</text>
</comment>
<feature type="short sequence motif" description="GXGXXG" evidence="4">
    <location>
        <begin position="39"/>
        <end position="44"/>
    </location>
</feature>
<dbReference type="GO" id="GO:0016042">
    <property type="term" value="P:lipid catabolic process"/>
    <property type="evidence" value="ECO:0007669"/>
    <property type="project" value="UniProtKB-UniRule"/>
</dbReference>
<dbReference type="STRING" id="3880.A0A072TKC7"/>
<dbReference type="HOGENOM" id="CLU_000288_144_0_1"/>
<feature type="domain" description="PNPLA" evidence="7">
    <location>
        <begin position="35"/>
        <end position="235"/>
    </location>
</feature>
<dbReference type="InterPro" id="IPR016035">
    <property type="entry name" value="Acyl_Trfase/lysoPLipase"/>
</dbReference>
<name>A0A072TKC7_MEDTR</name>
<dbReference type="Pfam" id="PF01734">
    <property type="entry name" value="Patatin"/>
    <property type="match status" value="1"/>
</dbReference>
<dbReference type="PROSITE" id="PS51635">
    <property type="entry name" value="PNPLA"/>
    <property type="match status" value="1"/>
</dbReference>
<reference evidence="8 10" key="2">
    <citation type="journal article" date="2014" name="BMC Genomics">
        <title>An improved genome release (version Mt4.0) for the model legume Medicago truncatula.</title>
        <authorList>
            <person name="Tang H."/>
            <person name="Krishnakumar V."/>
            <person name="Bidwell S."/>
            <person name="Rosen B."/>
            <person name="Chan A."/>
            <person name="Zhou S."/>
            <person name="Gentzbittel L."/>
            <person name="Childs K.L."/>
            <person name="Yandell M."/>
            <person name="Gundlach H."/>
            <person name="Mayer K.F."/>
            <person name="Schwartz D.C."/>
            <person name="Town C.D."/>
        </authorList>
    </citation>
    <scope>GENOME REANNOTATION</scope>
    <source>
        <strain evidence="8">A17</strain>
        <strain evidence="9 10">cv. Jemalong A17</strain>
    </source>
</reference>
<dbReference type="OrthoDB" id="1377244at2759"/>
<comment type="function">
    <text evidence="5">Lipolytic acyl hydrolase (LAH).</text>
</comment>
<feature type="active site" description="Nucleophile" evidence="4">
    <location>
        <position position="80"/>
    </location>
</feature>
<dbReference type="PANTHER" id="PTHR32176:SF33">
    <property type="entry name" value="PATATIN"/>
    <property type="match status" value="1"/>
</dbReference>
<feature type="short sequence motif" description="GXSXG" evidence="4">
    <location>
        <begin position="78"/>
        <end position="82"/>
    </location>
</feature>
<feature type="chain" id="PRO_5014498745" description="Patatin" evidence="6">
    <location>
        <begin position="18"/>
        <end position="425"/>
    </location>
</feature>
<keyword evidence="3 4" id="KW-0443">Lipid metabolism</keyword>
<evidence type="ECO:0000313" key="10">
    <source>
        <dbReference type="Proteomes" id="UP000002051"/>
    </source>
</evidence>
<evidence type="ECO:0000256" key="5">
    <source>
        <dbReference type="RuleBase" id="RU361262"/>
    </source>
</evidence>
<sequence length="425" mass="46957">MGALLLFMFVFANQVIGGFNTKLPPPTYGNAITILNIDGGGIKGILPTVLLRNLEKALQNVSNDETAALADYFDVITGTSTGGLIAAMLTTPHPNDPSRPLLSPEQIKQFYLDFGPSIFNQTAARKWSPIISHFPKYDGKFLHEKAREILQETRLSDTLTNVVIPAFDILQVHPVIFSSFKVKKVPSLNAKLSDIAIGTSAAPTLLPAYNFTNGDNEFNLIDGALAASSPAFLAVNEVMQELEEKNYDFIPVNPNEPTKFVLLSLGCGRTGTPGHNTSVVNQYTATKWAPFLLSGLLEAARDIVEYNLESIFPSLQSSENYYLRIEEYSLDQTLTADNATIENMEKLIKAGEDLLEQRVKILNVTSFTHHEKPSELDTNAEALQGLAEILYKEQQLRLKTKSIMEKRGRPFVDAITSPLRMFGME</sequence>
<keyword evidence="10" id="KW-1185">Reference proteome</keyword>
<evidence type="ECO:0000256" key="4">
    <source>
        <dbReference type="PROSITE-ProRule" id="PRU01161"/>
    </source>
</evidence>
<evidence type="ECO:0000313" key="8">
    <source>
        <dbReference type="EMBL" id="KEH17867.1"/>
    </source>
</evidence>
<evidence type="ECO:0000259" key="7">
    <source>
        <dbReference type="PROSITE" id="PS51635"/>
    </source>
</evidence>
<dbReference type="EMBL" id="CM001224">
    <property type="protein sequence ID" value="KEH17867.1"/>
    <property type="molecule type" value="Genomic_DNA"/>
</dbReference>
<dbReference type="Gene3D" id="3.40.1090.10">
    <property type="entry name" value="Cytosolic phospholipase A2 catalytic domain"/>
    <property type="match status" value="1"/>
</dbReference>
<organism evidence="8 10">
    <name type="scientific">Medicago truncatula</name>
    <name type="common">Barrel medic</name>
    <name type="synonym">Medicago tribuloides</name>
    <dbReference type="NCBI Taxonomy" id="3880"/>
    <lineage>
        <taxon>Eukaryota</taxon>
        <taxon>Viridiplantae</taxon>
        <taxon>Streptophyta</taxon>
        <taxon>Embryophyta</taxon>
        <taxon>Tracheophyta</taxon>
        <taxon>Spermatophyta</taxon>
        <taxon>Magnoliopsida</taxon>
        <taxon>eudicotyledons</taxon>
        <taxon>Gunneridae</taxon>
        <taxon>Pentapetalae</taxon>
        <taxon>rosids</taxon>
        <taxon>fabids</taxon>
        <taxon>Fabales</taxon>
        <taxon>Fabaceae</taxon>
        <taxon>Papilionoideae</taxon>
        <taxon>50 kb inversion clade</taxon>
        <taxon>NPAAA clade</taxon>
        <taxon>Hologalegina</taxon>
        <taxon>IRL clade</taxon>
        <taxon>Trifolieae</taxon>
        <taxon>Medicago</taxon>
    </lineage>
</organism>
<protein>
    <recommendedName>
        <fullName evidence="5">Patatin</fullName>
        <ecNumber evidence="5">3.1.1.-</ecNumber>
    </recommendedName>
</protein>
<dbReference type="InterPro" id="IPR002641">
    <property type="entry name" value="PNPLA_dom"/>
</dbReference>
<proteinExistence type="inferred from homology"/>
<feature type="active site" description="Proton acceptor" evidence="4">
    <location>
        <position position="222"/>
    </location>
</feature>
<dbReference type="SUPFAM" id="SSF52151">
    <property type="entry name" value="FabD/lysophospholipase-like"/>
    <property type="match status" value="1"/>
</dbReference>
<evidence type="ECO:0000256" key="2">
    <source>
        <dbReference type="ARBA" id="ARBA00022963"/>
    </source>
</evidence>
<dbReference type="GO" id="GO:0004620">
    <property type="term" value="F:phospholipase activity"/>
    <property type="evidence" value="ECO:0000318"/>
    <property type="project" value="GO_Central"/>
</dbReference>